<dbReference type="Proteomes" id="UP001324115">
    <property type="component" value="Unassembled WGS sequence"/>
</dbReference>
<gene>
    <name evidence="2" type="ORF">RGQ29_025627</name>
</gene>
<dbReference type="Pfam" id="PF04488">
    <property type="entry name" value="Gly_transf_sug"/>
    <property type="match status" value="1"/>
</dbReference>
<evidence type="ECO:0000313" key="3">
    <source>
        <dbReference type="Proteomes" id="UP001324115"/>
    </source>
</evidence>
<protein>
    <recommendedName>
        <fullName evidence="1">Alpha 1,4-glycosyltransferase domain-containing protein</fullName>
    </recommendedName>
</protein>
<evidence type="ECO:0000313" key="2">
    <source>
        <dbReference type="EMBL" id="KAK4582510.1"/>
    </source>
</evidence>
<reference evidence="2 3" key="1">
    <citation type="journal article" date="2023" name="G3 (Bethesda)">
        <title>A haplotype-resolved chromosome-scale genome for Quercus rubra L. provides insights into the genetics of adaptive traits for red oak species.</title>
        <authorList>
            <person name="Kapoor B."/>
            <person name="Jenkins J."/>
            <person name="Schmutz J."/>
            <person name="Zhebentyayeva T."/>
            <person name="Kuelheim C."/>
            <person name="Coggeshall M."/>
            <person name="Heim C."/>
            <person name="Lasky J.R."/>
            <person name="Leites L."/>
            <person name="Islam-Faridi N."/>
            <person name="Romero-Severson J."/>
            <person name="DeLeo V.L."/>
            <person name="Lucas S.M."/>
            <person name="Lazic D."/>
            <person name="Gailing O."/>
            <person name="Carlson J."/>
            <person name="Staton M."/>
        </authorList>
    </citation>
    <scope>NUCLEOTIDE SEQUENCE [LARGE SCALE GENOMIC DNA]</scope>
    <source>
        <strain evidence="2">Pseudo-F2</strain>
    </source>
</reference>
<dbReference type="InterPro" id="IPR029044">
    <property type="entry name" value="Nucleotide-diphossugar_trans"/>
</dbReference>
<comment type="caution">
    <text evidence="2">The sequence shown here is derived from an EMBL/GenBank/DDBJ whole genome shotgun (WGS) entry which is preliminary data.</text>
</comment>
<name>A0AAN7EZL4_QUERU</name>
<evidence type="ECO:0000259" key="1">
    <source>
        <dbReference type="Pfam" id="PF04572"/>
    </source>
</evidence>
<accession>A0AAN7EZL4</accession>
<dbReference type="PANTHER" id="PTHR46781:SF7">
    <property type="entry name" value="ALPHA 1,4-GLYCOSYLTRANSFERASE FAMILY PROTEIN"/>
    <property type="match status" value="1"/>
</dbReference>
<dbReference type="InterPro" id="IPR007652">
    <property type="entry name" value="A1-4-GlycosylTfrase_dom"/>
</dbReference>
<dbReference type="EMBL" id="JAXUIC010000007">
    <property type="protein sequence ID" value="KAK4582510.1"/>
    <property type="molecule type" value="Genomic_DNA"/>
</dbReference>
<keyword evidence="3" id="KW-1185">Reference proteome</keyword>
<proteinExistence type="predicted"/>
<dbReference type="SUPFAM" id="SSF53448">
    <property type="entry name" value="Nucleotide-diphospho-sugar transferases"/>
    <property type="match status" value="1"/>
</dbReference>
<dbReference type="PANTHER" id="PTHR46781">
    <property type="entry name" value="ALPHA 1,4-GLYCOSYLTRANSFERASE FAMILY PROTEIN"/>
    <property type="match status" value="1"/>
</dbReference>
<dbReference type="Pfam" id="PF04572">
    <property type="entry name" value="Gb3_synth"/>
    <property type="match status" value="1"/>
</dbReference>
<dbReference type="InterPro" id="IPR007577">
    <property type="entry name" value="GlycoTrfase_DXD_sugar-bd_CS"/>
</dbReference>
<organism evidence="2 3">
    <name type="scientific">Quercus rubra</name>
    <name type="common">Northern red oak</name>
    <name type="synonym">Quercus borealis</name>
    <dbReference type="NCBI Taxonomy" id="3512"/>
    <lineage>
        <taxon>Eukaryota</taxon>
        <taxon>Viridiplantae</taxon>
        <taxon>Streptophyta</taxon>
        <taxon>Embryophyta</taxon>
        <taxon>Tracheophyta</taxon>
        <taxon>Spermatophyta</taxon>
        <taxon>Magnoliopsida</taxon>
        <taxon>eudicotyledons</taxon>
        <taxon>Gunneridae</taxon>
        <taxon>Pentapetalae</taxon>
        <taxon>rosids</taxon>
        <taxon>fabids</taxon>
        <taxon>Fagales</taxon>
        <taxon>Fagaceae</taxon>
        <taxon>Quercus</taxon>
    </lineage>
</organism>
<dbReference type="AlphaFoldDB" id="A0AAN7EZL4"/>
<sequence length="455" mass="52517">MSSKELYLIIREISFPIQVSNVNKKKCLKRNLITSYLVAQPKNPIFSTISFAAIFLLIYTDSIVSNLSITTTFDFETNEIIDPHETDHNNQEQPALEFKSSTLNTTAPLIPTQEKVVEEEDSETQGLLIPPDTFSKEERLVWFRRKLSELEIFKSNNLTRQFHSRVLEFCNSDCEAQFFMTWIAPAKFFGRREFFALESLFKAHPTGCLMILSGSLDSIRGYRILKPLVDRGFKVNAVTPDLAFLFKNTPAEAWFEEMKSGNKDPGAIPIAQNLSNLMRLVVLYKYGGVYLDTDFIVLKPFSGLKNLIGAQSINMKSKNWTRLNNAVLIFDVNHPLLLKFIDEFASTFDGYKWGHNGPYLVSRVVERIREKPGYNFTVLPPMAFYPVDWIRINKLFQKPANEYDSIWVQAKLLRLSKETYGIHLWNKHTRNLRIEEGSVMGRLILEHCILCQHIY</sequence>
<dbReference type="InterPro" id="IPR044789">
    <property type="entry name" value="Put_A1-4-GlycosylTfrase_plant"/>
</dbReference>
<dbReference type="Gene3D" id="3.90.550.20">
    <property type="match status" value="1"/>
</dbReference>
<feature type="domain" description="Alpha 1,4-glycosyltransferase" evidence="1">
    <location>
        <begin position="330"/>
        <end position="452"/>
    </location>
</feature>